<dbReference type="GO" id="GO:0031032">
    <property type="term" value="P:actomyosin structure organization"/>
    <property type="evidence" value="ECO:0007669"/>
    <property type="project" value="TreeGrafter"/>
</dbReference>
<dbReference type="GO" id="GO:0005886">
    <property type="term" value="C:plasma membrane"/>
    <property type="evidence" value="ECO:0007669"/>
    <property type="project" value="TreeGrafter"/>
</dbReference>
<evidence type="ECO:0000256" key="6">
    <source>
        <dbReference type="ARBA" id="ARBA00022553"/>
    </source>
</evidence>
<dbReference type="PANTHER" id="PTHR23280:SF12">
    <property type="entry name" value="PROTEIN 4.1"/>
    <property type="match status" value="1"/>
</dbReference>
<evidence type="ECO:0000256" key="8">
    <source>
        <dbReference type="ARBA" id="ARBA00022776"/>
    </source>
</evidence>
<reference evidence="19 20" key="1">
    <citation type="journal article" date="2021" name="Cell">
        <title>Tracing the genetic footprints of vertebrate landing in non-teleost ray-finned fishes.</title>
        <authorList>
            <person name="Bi X."/>
            <person name="Wang K."/>
            <person name="Yang L."/>
            <person name="Pan H."/>
            <person name="Jiang H."/>
            <person name="Wei Q."/>
            <person name="Fang M."/>
            <person name="Yu H."/>
            <person name="Zhu C."/>
            <person name="Cai Y."/>
            <person name="He Y."/>
            <person name="Gan X."/>
            <person name="Zeng H."/>
            <person name="Yu D."/>
            <person name="Zhu Y."/>
            <person name="Jiang H."/>
            <person name="Qiu Q."/>
            <person name="Yang H."/>
            <person name="Zhang Y.E."/>
            <person name="Wang W."/>
            <person name="Zhu M."/>
            <person name="He S."/>
            <person name="Zhang G."/>
        </authorList>
    </citation>
    <scope>NUCLEOTIDE SEQUENCE [LARGE SCALE GENOMIC DNA]</scope>
    <source>
        <strain evidence="19">Bchr_013</strain>
    </source>
</reference>
<dbReference type="AlphaFoldDB" id="A0A8X7X3C1"/>
<dbReference type="CDD" id="cd14473">
    <property type="entry name" value="FERM_B-lobe"/>
    <property type="match status" value="1"/>
</dbReference>
<sequence>MRKNKPAARHLPPVASHVAYWHGGVCQLASVSARLFSSPLQNAYSSSLAASVGYSALACACLLAAPAACARFSALCCAVLPDCLPVAASGARSPTPLSREPCPALLRFAMPGQQEYASLITALYPTAREAAPKRPGEDQDSEKEDEDEQQQEEGDSGEVVQEAQAKEKHSEEAKSISRAPRKLRSMHCKITLLDDSNYECELDKHAKGQELFGKVCEHLNLLEKDYFGLALWETPTQKTWLDLTKEIRKQTQGIPCSFTFNVKFYPPDPAQLTEDITRQVSRMYYLCLQLRQDIVSGRLPCSFVTLALLGSYTVQSELGEYDPDLHGTSYVTDIKLAPSQSKELEEKVMELHRNYRQDLEGVDIMLGVCSSGLLVYKDKLRINRFPWPKVLKISYKRSSFFIKIRPSEQEQYESTIGFKLPNYRASKKLWKVCVEHHTFFRLSSTEATTPRRFLALGSKFRYSGRTQAQSRQASSMIDRPAPQFQRTASKRASRSLDGVRGNPPLYSEVKMKTEDDWFDLLDISMSEPTFEPALKYETKPKFVTVTEIPASVVVTPDKSARPVSAPVISHPPAVVGSHTGLVADTRDQHVITAAVSHVPEEERRVDVKAEAKPVETFQKEVAKEGKKPVPPEADEEIVRMRKDLDKTQDEIMRHHASISELKRNFMESVPEPRPSEWDKRLSTHSPFRTLNINGQVLPNADVPPLVKTQTVTISDASSFLKSDITTKDVPIVHTETKTITYEAAQPEDSNTDKDSGVLLSAQTITSETVSTTTTTQITKMVKGGVSETRIEKRIVITGDADIDHDQALAQAIKEAKEQHPDMSVTKVVVHQETEIAEE</sequence>
<evidence type="ECO:0000256" key="5">
    <source>
        <dbReference type="ARBA" id="ARBA00022490"/>
    </source>
</evidence>
<dbReference type="Gene3D" id="3.10.20.90">
    <property type="entry name" value="Phosphatidylinositol 3-kinase Catalytic Subunit, Chain A, domain 1"/>
    <property type="match status" value="1"/>
</dbReference>
<keyword evidence="4" id="KW-0813">Transport</keyword>
<gene>
    <name evidence="19" type="primary">Epb41_1</name>
    <name evidence="19" type="ORF">GTO96_0011158</name>
</gene>
<dbReference type="GO" id="GO:0003779">
    <property type="term" value="F:actin binding"/>
    <property type="evidence" value="ECO:0007669"/>
    <property type="project" value="UniProtKB-KW"/>
</dbReference>
<evidence type="ECO:0000313" key="20">
    <source>
        <dbReference type="Proteomes" id="UP000886611"/>
    </source>
</evidence>
<comment type="subcellular location">
    <subcellularLocation>
        <location evidence="3">Cytoplasm</location>
        <location evidence="3">Cell cortex</location>
    </subcellularLocation>
    <subcellularLocation>
        <location evidence="2">Cytoplasm</location>
        <location evidence="2">Cytoskeleton</location>
    </subcellularLocation>
    <subcellularLocation>
        <location evidence="1">Nucleus</location>
    </subcellularLocation>
</comment>
<evidence type="ECO:0000256" key="7">
    <source>
        <dbReference type="ARBA" id="ARBA00022618"/>
    </source>
</evidence>
<name>A0A8X7X3C1_POLSE</name>
<dbReference type="InterPro" id="IPR011993">
    <property type="entry name" value="PH-like_dom_sf"/>
</dbReference>
<comment type="caution">
    <text evidence="19">The sequence shown here is derived from an EMBL/GenBank/DDBJ whole genome shotgun (WGS) entry which is preliminary data.</text>
</comment>
<evidence type="ECO:0000256" key="3">
    <source>
        <dbReference type="ARBA" id="ARBA00004544"/>
    </source>
</evidence>
<dbReference type="Gene3D" id="2.30.29.30">
    <property type="entry name" value="Pleckstrin-homology domain (PH domain)/Phosphotyrosine-binding domain (PTB)"/>
    <property type="match status" value="1"/>
</dbReference>
<dbReference type="PROSITE" id="PS50057">
    <property type="entry name" value="FERM_3"/>
    <property type="match status" value="1"/>
</dbReference>
<dbReference type="GO" id="GO:0005634">
    <property type="term" value="C:nucleus"/>
    <property type="evidence" value="ECO:0007669"/>
    <property type="project" value="UniProtKB-SubCell"/>
</dbReference>
<dbReference type="SMART" id="SM01195">
    <property type="entry name" value="FA"/>
    <property type="match status" value="1"/>
</dbReference>
<dbReference type="InterPro" id="IPR018979">
    <property type="entry name" value="FERM_N"/>
</dbReference>
<evidence type="ECO:0000256" key="14">
    <source>
        <dbReference type="ARBA" id="ARBA00023658"/>
    </source>
</evidence>
<dbReference type="InterPro" id="IPR007477">
    <property type="entry name" value="SAB_dom"/>
</dbReference>
<dbReference type="InterPro" id="IPR000299">
    <property type="entry name" value="FERM_domain"/>
</dbReference>
<dbReference type="Pfam" id="PF08736">
    <property type="entry name" value="FA"/>
    <property type="match status" value="1"/>
</dbReference>
<keyword evidence="11" id="KW-0206">Cytoskeleton</keyword>
<dbReference type="EMBL" id="JAATIS010004753">
    <property type="protein sequence ID" value="KAG2461060.1"/>
    <property type="molecule type" value="Genomic_DNA"/>
</dbReference>
<dbReference type="FunFam" id="2.30.29.30:FF:000001">
    <property type="entry name" value="Erythrocyte membrane protein band 4.1"/>
    <property type="match status" value="1"/>
</dbReference>
<dbReference type="CDD" id="cd13184">
    <property type="entry name" value="FERM_C_4_1_family"/>
    <property type="match status" value="1"/>
</dbReference>
<dbReference type="Pfam" id="PF09380">
    <property type="entry name" value="FERM_C"/>
    <property type="match status" value="1"/>
</dbReference>
<dbReference type="SUPFAM" id="SSF50729">
    <property type="entry name" value="PH domain-like"/>
    <property type="match status" value="1"/>
</dbReference>
<dbReference type="GO" id="GO:0005516">
    <property type="term" value="F:calmodulin binding"/>
    <property type="evidence" value="ECO:0007669"/>
    <property type="project" value="UniProtKB-KW"/>
</dbReference>
<evidence type="ECO:0000256" key="1">
    <source>
        <dbReference type="ARBA" id="ARBA00004123"/>
    </source>
</evidence>
<dbReference type="Pfam" id="PF04382">
    <property type="entry name" value="SAB"/>
    <property type="match status" value="1"/>
</dbReference>
<dbReference type="GO" id="GO:0005198">
    <property type="term" value="F:structural molecule activity"/>
    <property type="evidence" value="ECO:0007669"/>
    <property type="project" value="InterPro"/>
</dbReference>
<dbReference type="InterPro" id="IPR019749">
    <property type="entry name" value="Band_41_domain"/>
</dbReference>
<keyword evidence="8" id="KW-0498">Mitosis</keyword>
<dbReference type="InterPro" id="IPR018980">
    <property type="entry name" value="FERM_PH-like_C"/>
</dbReference>
<evidence type="ECO:0000256" key="13">
    <source>
        <dbReference type="ARBA" id="ARBA00023306"/>
    </source>
</evidence>
<dbReference type="Gene3D" id="1.20.80.60">
    <property type="match status" value="1"/>
</dbReference>
<keyword evidence="9" id="KW-0112">Calmodulin-binding</keyword>
<dbReference type="SMART" id="SM01196">
    <property type="entry name" value="FERM_C"/>
    <property type="match status" value="1"/>
</dbReference>
<dbReference type="Proteomes" id="UP000886611">
    <property type="component" value="Unassembled WGS sequence"/>
</dbReference>
<dbReference type="PIRSF" id="PIRSF002304">
    <property type="entry name" value="Membrane_skeletal_4_1"/>
    <property type="match status" value="1"/>
</dbReference>
<dbReference type="CDD" id="cd17105">
    <property type="entry name" value="FERM_F1_EPB41"/>
    <property type="match status" value="1"/>
</dbReference>
<dbReference type="Pfam" id="PF09379">
    <property type="entry name" value="FERM_N"/>
    <property type="match status" value="1"/>
</dbReference>
<feature type="region of interest" description="Disordered" evidence="17">
    <location>
        <begin position="465"/>
        <end position="501"/>
    </location>
</feature>
<evidence type="ECO:0000256" key="11">
    <source>
        <dbReference type="ARBA" id="ARBA00023212"/>
    </source>
</evidence>
<keyword evidence="5" id="KW-0963">Cytoplasm</keyword>
<keyword evidence="6" id="KW-0597">Phosphoprotein</keyword>
<keyword evidence="13" id="KW-0131">Cell cycle</keyword>
<dbReference type="InterPro" id="IPR014847">
    <property type="entry name" value="FA"/>
</dbReference>
<dbReference type="SUPFAM" id="SSF54236">
    <property type="entry name" value="Ubiquitin-like"/>
    <property type="match status" value="1"/>
</dbReference>
<feature type="non-terminal residue" evidence="19">
    <location>
        <position position="1"/>
    </location>
</feature>
<dbReference type="InterPro" id="IPR008379">
    <property type="entry name" value="Band_4.1_C"/>
</dbReference>
<dbReference type="GO" id="GO:0005938">
    <property type="term" value="C:cell cortex"/>
    <property type="evidence" value="ECO:0007669"/>
    <property type="project" value="UniProtKB-SubCell"/>
</dbReference>
<dbReference type="PANTHER" id="PTHR23280">
    <property type="entry name" value="4.1 G PROTEIN"/>
    <property type="match status" value="1"/>
</dbReference>
<evidence type="ECO:0000259" key="18">
    <source>
        <dbReference type="PROSITE" id="PS50057"/>
    </source>
</evidence>
<evidence type="ECO:0000313" key="19">
    <source>
        <dbReference type="EMBL" id="KAG2461060.1"/>
    </source>
</evidence>
<evidence type="ECO:0000256" key="9">
    <source>
        <dbReference type="ARBA" id="ARBA00022860"/>
    </source>
</evidence>
<keyword evidence="12" id="KW-0539">Nucleus</keyword>
<dbReference type="InterPro" id="IPR029071">
    <property type="entry name" value="Ubiquitin-like_domsf"/>
</dbReference>
<evidence type="ECO:0000256" key="2">
    <source>
        <dbReference type="ARBA" id="ARBA00004245"/>
    </source>
</evidence>
<evidence type="ECO:0000256" key="4">
    <source>
        <dbReference type="ARBA" id="ARBA00022448"/>
    </source>
</evidence>
<keyword evidence="7" id="KW-0132">Cell division</keyword>
<dbReference type="GO" id="GO:0051301">
    <property type="term" value="P:cell division"/>
    <property type="evidence" value="ECO:0007669"/>
    <property type="project" value="UniProtKB-KW"/>
</dbReference>
<dbReference type="SUPFAM" id="SSF47031">
    <property type="entry name" value="Second domain of FERM"/>
    <property type="match status" value="1"/>
</dbReference>
<feature type="non-terminal residue" evidence="19">
    <location>
        <position position="838"/>
    </location>
</feature>
<dbReference type="SMART" id="SM00295">
    <property type="entry name" value="B41"/>
    <property type="match status" value="1"/>
</dbReference>
<evidence type="ECO:0000256" key="10">
    <source>
        <dbReference type="ARBA" id="ARBA00023203"/>
    </source>
</evidence>
<dbReference type="PRINTS" id="PR00935">
    <property type="entry name" value="BAND41"/>
</dbReference>
<dbReference type="GO" id="GO:0005856">
    <property type="term" value="C:cytoskeleton"/>
    <property type="evidence" value="ECO:0007669"/>
    <property type="project" value="UniProtKB-SubCell"/>
</dbReference>
<feature type="region of interest" description="Disordered" evidence="17">
    <location>
        <begin position="129"/>
        <end position="179"/>
    </location>
</feature>
<keyword evidence="20" id="KW-1185">Reference proteome</keyword>
<evidence type="ECO:0000256" key="15">
    <source>
        <dbReference type="ARBA" id="ARBA00030419"/>
    </source>
</evidence>
<dbReference type="InterPro" id="IPR019748">
    <property type="entry name" value="FERM_central"/>
</dbReference>
<evidence type="ECO:0000256" key="17">
    <source>
        <dbReference type="SAM" id="MobiDB-lite"/>
    </source>
</evidence>
<dbReference type="FunFam" id="1.20.80.10:FF:000001">
    <property type="entry name" value="Erythrocyte membrane protein band 4.1"/>
    <property type="match status" value="1"/>
</dbReference>
<organism evidence="19 20">
    <name type="scientific">Polypterus senegalus</name>
    <name type="common">Senegal bichir</name>
    <dbReference type="NCBI Taxonomy" id="55291"/>
    <lineage>
        <taxon>Eukaryota</taxon>
        <taxon>Metazoa</taxon>
        <taxon>Chordata</taxon>
        <taxon>Craniata</taxon>
        <taxon>Vertebrata</taxon>
        <taxon>Euteleostomi</taxon>
        <taxon>Actinopterygii</taxon>
        <taxon>Polypteriformes</taxon>
        <taxon>Polypteridae</taxon>
        <taxon>Polypterus</taxon>
    </lineage>
</organism>
<dbReference type="Pfam" id="PF05902">
    <property type="entry name" value="4_1_CTD"/>
    <property type="match status" value="1"/>
</dbReference>
<dbReference type="FunFam" id="3.10.20.90:FF:000002">
    <property type="entry name" value="Erythrocyte protein band 4.1-like 3"/>
    <property type="match status" value="1"/>
</dbReference>
<protein>
    <recommendedName>
        <fullName evidence="14">Protein 4.1</fullName>
    </recommendedName>
    <alternativeName>
        <fullName evidence="15">Band 4.1</fullName>
    </alternativeName>
    <alternativeName>
        <fullName evidence="16">Erythrocyte membrane protein band 4.1</fullName>
    </alternativeName>
</protein>
<dbReference type="InterPro" id="IPR035963">
    <property type="entry name" value="FERM_2"/>
</dbReference>
<feature type="compositionally biased region" description="Polar residues" evidence="17">
    <location>
        <begin position="465"/>
        <end position="475"/>
    </location>
</feature>
<accession>A0A8X7X3C1</accession>
<dbReference type="GO" id="GO:0030866">
    <property type="term" value="P:cortical actin cytoskeleton organization"/>
    <property type="evidence" value="ECO:0007669"/>
    <property type="project" value="InterPro"/>
</dbReference>
<keyword evidence="10" id="KW-0009">Actin-binding</keyword>
<evidence type="ECO:0000256" key="16">
    <source>
        <dbReference type="ARBA" id="ARBA00032586"/>
    </source>
</evidence>
<dbReference type="InterPro" id="IPR021187">
    <property type="entry name" value="EPB4.1_FERM_F1"/>
</dbReference>
<feature type="domain" description="FERM" evidence="18">
    <location>
        <begin position="186"/>
        <end position="488"/>
    </location>
</feature>
<evidence type="ECO:0000256" key="12">
    <source>
        <dbReference type="ARBA" id="ARBA00023242"/>
    </source>
</evidence>
<proteinExistence type="predicted"/>
<feature type="compositionally biased region" description="Acidic residues" evidence="17">
    <location>
        <begin position="138"/>
        <end position="156"/>
    </location>
</feature>
<feature type="compositionally biased region" description="Basic and acidic residues" evidence="17">
    <location>
        <begin position="164"/>
        <end position="175"/>
    </location>
</feature>